<dbReference type="EMBL" id="JANJYI010000006">
    <property type="protein sequence ID" value="KAK2644070.1"/>
    <property type="molecule type" value="Genomic_DNA"/>
</dbReference>
<organism evidence="2 3">
    <name type="scientific">Dipteronia dyeriana</name>
    <dbReference type="NCBI Taxonomy" id="168575"/>
    <lineage>
        <taxon>Eukaryota</taxon>
        <taxon>Viridiplantae</taxon>
        <taxon>Streptophyta</taxon>
        <taxon>Embryophyta</taxon>
        <taxon>Tracheophyta</taxon>
        <taxon>Spermatophyta</taxon>
        <taxon>Magnoliopsida</taxon>
        <taxon>eudicotyledons</taxon>
        <taxon>Gunneridae</taxon>
        <taxon>Pentapetalae</taxon>
        <taxon>rosids</taxon>
        <taxon>malvids</taxon>
        <taxon>Sapindales</taxon>
        <taxon>Sapindaceae</taxon>
        <taxon>Hippocastanoideae</taxon>
        <taxon>Acereae</taxon>
        <taxon>Dipteronia</taxon>
    </lineage>
</organism>
<name>A0AAD9WVV1_9ROSI</name>
<evidence type="ECO:0000256" key="1">
    <source>
        <dbReference type="SAM" id="MobiDB-lite"/>
    </source>
</evidence>
<keyword evidence="3" id="KW-1185">Reference proteome</keyword>
<comment type="caution">
    <text evidence="2">The sequence shown here is derived from an EMBL/GenBank/DDBJ whole genome shotgun (WGS) entry which is preliminary data.</text>
</comment>
<protein>
    <submittedName>
        <fullName evidence="2">Uncharacterized protein</fullName>
    </submittedName>
</protein>
<evidence type="ECO:0000313" key="2">
    <source>
        <dbReference type="EMBL" id="KAK2644070.1"/>
    </source>
</evidence>
<evidence type="ECO:0000313" key="3">
    <source>
        <dbReference type="Proteomes" id="UP001280121"/>
    </source>
</evidence>
<reference evidence="2" key="1">
    <citation type="journal article" date="2023" name="Plant J.">
        <title>Genome sequences and population genomics provide insights into the demographic history, inbreeding, and mutation load of two 'living fossil' tree species of Dipteronia.</title>
        <authorList>
            <person name="Feng Y."/>
            <person name="Comes H.P."/>
            <person name="Chen J."/>
            <person name="Zhu S."/>
            <person name="Lu R."/>
            <person name="Zhang X."/>
            <person name="Li P."/>
            <person name="Qiu J."/>
            <person name="Olsen K.M."/>
            <person name="Qiu Y."/>
        </authorList>
    </citation>
    <scope>NUCLEOTIDE SEQUENCE</scope>
    <source>
        <strain evidence="2">KIB01</strain>
    </source>
</reference>
<feature type="region of interest" description="Disordered" evidence="1">
    <location>
        <begin position="39"/>
        <end position="72"/>
    </location>
</feature>
<dbReference type="Proteomes" id="UP001280121">
    <property type="component" value="Unassembled WGS sequence"/>
</dbReference>
<sequence length="72" mass="7655">MQPWSNKGAVGEIALGIGCKQRTQLQLHPENQAVAEAALSHSNSNLPQPLHSAPLKSAQDTKEKKTLATAGR</sequence>
<gene>
    <name evidence="2" type="ORF">Ddye_019265</name>
</gene>
<accession>A0AAD9WVV1</accession>
<proteinExistence type="predicted"/>
<dbReference type="AlphaFoldDB" id="A0AAD9WVV1"/>